<dbReference type="InterPro" id="IPR037185">
    <property type="entry name" value="EmrE-like"/>
</dbReference>
<dbReference type="eggNOG" id="COG0697">
    <property type="taxonomic scope" value="Bacteria"/>
</dbReference>
<evidence type="ECO:0000256" key="1">
    <source>
        <dbReference type="SAM" id="Phobius"/>
    </source>
</evidence>
<feature type="transmembrane region" description="Helical" evidence="1">
    <location>
        <begin position="253"/>
        <end position="271"/>
    </location>
</feature>
<dbReference type="PANTHER" id="PTHR22911">
    <property type="entry name" value="ACYL-MALONYL CONDENSING ENZYME-RELATED"/>
    <property type="match status" value="1"/>
</dbReference>
<dbReference type="InterPro" id="IPR000620">
    <property type="entry name" value="EamA_dom"/>
</dbReference>
<name>A0A081B7S1_9HYPH</name>
<sequence>MVVLATALMHASWNAMVRASGDKLVSLANMTALSALIGLPLIFFVPLPSREVWGLLALTTLLHTGYKIFLVRAYAHGGLGHVYPLARGGAPLLVAGAGFVLLGETLSPASLAGMLLVTLGIISLAFRKNGGTQDEKRATLYALITAGFIASYTTVDGIGARLAETSFAYVAWLFVLDGAAFTALALWRRGPGAAWSPATLLRQGLPGALLQVVAYALVLWAMTKAPLGLVSAVRETSVVFAALISSLILKEKLGPMAAVAALAVAAGVILIEG</sequence>
<feature type="transmembrane region" description="Helical" evidence="1">
    <location>
        <begin position="108"/>
        <end position="126"/>
    </location>
</feature>
<keyword evidence="4" id="KW-1185">Reference proteome</keyword>
<dbReference type="Proteomes" id="UP000028702">
    <property type="component" value="Unassembled WGS sequence"/>
</dbReference>
<protein>
    <submittedName>
        <fullName evidence="3">Conserved protein</fullName>
    </submittedName>
</protein>
<keyword evidence="1" id="KW-0812">Transmembrane</keyword>
<feature type="transmembrane region" description="Helical" evidence="1">
    <location>
        <begin position="52"/>
        <end position="70"/>
    </location>
</feature>
<feature type="transmembrane region" description="Helical" evidence="1">
    <location>
        <begin position="24"/>
        <end position="46"/>
    </location>
</feature>
<dbReference type="Gene3D" id="1.10.3730.20">
    <property type="match status" value="2"/>
</dbReference>
<feature type="transmembrane region" description="Helical" evidence="1">
    <location>
        <begin position="82"/>
        <end position="102"/>
    </location>
</feature>
<keyword evidence="1" id="KW-0472">Membrane</keyword>
<feature type="domain" description="EamA" evidence="2">
    <location>
        <begin position="139"/>
        <end position="271"/>
    </location>
</feature>
<dbReference type="Pfam" id="PF00892">
    <property type="entry name" value="EamA"/>
    <property type="match status" value="1"/>
</dbReference>
<keyword evidence="1" id="KW-1133">Transmembrane helix</keyword>
<organism evidence="3 4">
    <name type="scientific">Tepidicaulis marinus</name>
    <dbReference type="NCBI Taxonomy" id="1333998"/>
    <lineage>
        <taxon>Bacteria</taxon>
        <taxon>Pseudomonadati</taxon>
        <taxon>Pseudomonadota</taxon>
        <taxon>Alphaproteobacteria</taxon>
        <taxon>Hyphomicrobiales</taxon>
        <taxon>Parvibaculaceae</taxon>
        <taxon>Tepidicaulis</taxon>
    </lineage>
</organism>
<dbReference type="PANTHER" id="PTHR22911:SF106">
    <property type="entry name" value="INTEGRAL MEMBRANE PROTEIN"/>
    <property type="match status" value="1"/>
</dbReference>
<evidence type="ECO:0000259" key="2">
    <source>
        <dbReference type="Pfam" id="PF00892"/>
    </source>
</evidence>
<feature type="transmembrane region" description="Helical" evidence="1">
    <location>
        <begin position="208"/>
        <end position="233"/>
    </location>
</feature>
<feature type="transmembrane region" description="Helical" evidence="1">
    <location>
        <begin position="138"/>
        <end position="155"/>
    </location>
</feature>
<dbReference type="AlphaFoldDB" id="A0A081B7S1"/>
<dbReference type="STRING" id="1333998.M2A_0588"/>
<dbReference type="RefSeq" id="WP_052379157.1">
    <property type="nucleotide sequence ID" value="NZ_BBIO01000002.1"/>
</dbReference>
<reference evidence="3 4" key="1">
    <citation type="submission" date="2014-07" db="EMBL/GenBank/DDBJ databases">
        <title>Tepidicaulis marinum gen. nov., sp. nov., a novel marine bacterium denitrifying nitrate to nitrous oxide strictly under microaerobic conditions.</title>
        <authorList>
            <person name="Takeuchi M."/>
            <person name="Yamagishi T."/>
            <person name="Kamagata Y."/>
            <person name="Oshima K."/>
            <person name="Hattori M."/>
            <person name="Katayama T."/>
            <person name="Hanada S."/>
            <person name="Tamaki H."/>
            <person name="Marumo K."/>
            <person name="Maeda H."/>
            <person name="Nedachi M."/>
            <person name="Iwasaki W."/>
            <person name="Suwa Y."/>
            <person name="Sakata S."/>
        </authorList>
    </citation>
    <scope>NUCLEOTIDE SEQUENCE [LARGE SCALE GENOMIC DNA]</scope>
    <source>
        <strain evidence="3 4">MA2</strain>
    </source>
</reference>
<evidence type="ECO:0000313" key="3">
    <source>
        <dbReference type="EMBL" id="GAK44089.1"/>
    </source>
</evidence>
<dbReference type="GO" id="GO:0016020">
    <property type="term" value="C:membrane"/>
    <property type="evidence" value="ECO:0007669"/>
    <property type="project" value="InterPro"/>
</dbReference>
<proteinExistence type="predicted"/>
<accession>A0A081B7S1</accession>
<dbReference type="EMBL" id="BBIO01000002">
    <property type="protein sequence ID" value="GAK44089.1"/>
    <property type="molecule type" value="Genomic_DNA"/>
</dbReference>
<comment type="caution">
    <text evidence="3">The sequence shown here is derived from an EMBL/GenBank/DDBJ whole genome shotgun (WGS) entry which is preliminary data.</text>
</comment>
<evidence type="ECO:0000313" key="4">
    <source>
        <dbReference type="Proteomes" id="UP000028702"/>
    </source>
</evidence>
<dbReference type="SUPFAM" id="SSF103481">
    <property type="entry name" value="Multidrug resistance efflux transporter EmrE"/>
    <property type="match status" value="2"/>
</dbReference>
<gene>
    <name evidence="3" type="ORF">M2A_0588</name>
</gene>
<feature type="transmembrane region" description="Helical" evidence="1">
    <location>
        <begin position="167"/>
        <end position="187"/>
    </location>
</feature>